<dbReference type="InterPro" id="IPR032630">
    <property type="entry name" value="P_typ_ATPase_c"/>
</dbReference>
<comment type="cofactor">
    <cofactor evidence="16">
        <name>Mg(2+)</name>
        <dbReference type="ChEBI" id="CHEBI:18420"/>
    </cofactor>
</comment>
<dbReference type="SUPFAM" id="SSF81653">
    <property type="entry name" value="Calcium ATPase, transduction domain A"/>
    <property type="match status" value="1"/>
</dbReference>
<evidence type="ECO:0000256" key="11">
    <source>
        <dbReference type="ARBA" id="ARBA00023136"/>
    </source>
</evidence>
<dbReference type="PROSITE" id="PS00154">
    <property type="entry name" value="ATPASE_E1_E2"/>
    <property type="match status" value="1"/>
</dbReference>
<dbReference type="NCBIfam" id="TIGR01652">
    <property type="entry name" value="ATPase-Plipid"/>
    <property type="match status" value="1"/>
</dbReference>
<dbReference type="SFLD" id="SFLDG00002">
    <property type="entry name" value="C1.7:_P-type_atpase_like"/>
    <property type="match status" value="1"/>
</dbReference>
<dbReference type="Gene3D" id="2.70.150.10">
    <property type="entry name" value="Calcium-transporting ATPase, cytoplasmic transduction domain A"/>
    <property type="match status" value="1"/>
</dbReference>
<dbReference type="OrthoDB" id="377733at2759"/>
<keyword evidence="11 17" id="KW-0472">Membrane</keyword>
<feature type="binding site" evidence="15">
    <location>
        <position position="714"/>
    </location>
    <ligand>
        <name>ATP</name>
        <dbReference type="ChEBI" id="CHEBI:30616"/>
    </ligand>
</feature>
<evidence type="ECO:0000256" key="5">
    <source>
        <dbReference type="ARBA" id="ARBA00022723"/>
    </source>
</evidence>
<dbReference type="Proteomes" id="UP001085076">
    <property type="component" value="Miscellaneous, Linkage group lg05"/>
</dbReference>
<feature type="region of interest" description="Disordered" evidence="18">
    <location>
        <begin position="1"/>
        <end position="21"/>
    </location>
</feature>
<dbReference type="InterPro" id="IPR059000">
    <property type="entry name" value="ATPase_P-type_domA"/>
</dbReference>
<feature type="binding site" evidence="15">
    <location>
        <position position="712"/>
    </location>
    <ligand>
        <name>ATP</name>
        <dbReference type="ChEBI" id="CHEBI:30616"/>
    </ligand>
</feature>
<evidence type="ECO:0000259" key="20">
    <source>
        <dbReference type="Pfam" id="PF16209"/>
    </source>
</evidence>
<feature type="binding site" evidence="15">
    <location>
        <position position="574"/>
    </location>
    <ligand>
        <name>ATP</name>
        <dbReference type="ChEBI" id="CHEBI:30616"/>
    </ligand>
</feature>
<evidence type="ECO:0000256" key="17">
    <source>
        <dbReference type="RuleBase" id="RU362033"/>
    </source>
</evidence>
<feature type="binding site" evidence="16">
    <location>
        <position position="412"/>
    </location>
    <ligand>
        <name>Mg(2+)</name>
        <dbReference type="ChEBI" id="CHEBI:18420"/>
    </ligand>
</feature>
<dbReference type="InterPro" id="IPR001757">
    <property type="entry name" value="P_typ_ATPase"/>
</dbReference>
<dbReference type="Pfam" id="PF00122">
    <property type="entry name" value="E1-E2_ATPase"/>
    <property type="match status" value="1"/>
</dbReference>
<dbReference type="InterPro" id="IPR023299">
    <property type="entry name" value="ATPase_P-typ_cyto_dom_N"/>
</dbReference>
<evidence type="ECO:0000256" key="6">
    <source>
        <dbReference type="ARBA" id="ARBA00022741"/>
    </source>
</evidence>
<evidence type="ECO:0000313" key="22">
    <source>
        <dbReference type="EMBL" id="KAJ0971700.1"/>
    </source>
</evidence>
<evidence type="ECO:0000256" key="3">
    <source>
        <dbReference type="ARBA" id="ARBA00008109"/>
    </source>
</evidence>
<dbReference type="PANTHER" id="PTHR24092:SF165">
    <property type="entry name" value="PHOSPHOLIPID-TRANSPORTING ATPASE 8-RELATED"/>
    <property type="match status" value="1"/>
</dbReference>
<feature type="transmembrane region" description="Helical" evidence="17">
    <location>
        <begin position="92"/>
        <end position="109"/>
    </location>
</feature>
<dbReference type="InterPro" id="IPR006539">
    <property type="entry name" value="P-type_ATPase_IV"/>
</dbReference>
<dbReference type="Gene3D" id="3.40.50.1000">
    <property type="entry name" value="HAD superfamily/HAD-like"/>
    <property type="match status" value="1"/>
</dbReference>
<reference evidence="22" key="2">
    <citation type="journal article" date="2022" name="Hortic Res">
        <title>The genome of Dioscorea zingiberensis sheds light on the biosynthesis, origin and evolution of the medicinally important diosgenin saponins.</title>
        <authorList>
            <person name="Li Y."/>
            <person name="Tan C."/>
            <person name="Li Z."/>
            <person name="Guo J."/>
            <person name="Li S."/>
            <person name="Chen X."/>
            <person name="Wang C."/>
            <person name="Dai X."/>
            <person name="Yang H."/>
            <person name="Song W."/>
            <person name="Hou L."/>
            <person name="Xu J."/>
            <person name="Tong Z."/>
            <person name="Xu A."/>
            <person name="Yuan X."/>
            <person name="Wang W."/>
            <person name="Yang Q."/>
            <person name="Chen L."/>
            <person name="Sun Z."/>
            <person name="Wang K."/>
            <person name="Pan B."/>
            <person name="Chen J."/>
            <person name="Bao Y."/>
            <person name="Liu F."/>
            <person name="Qi X."/>
            <person name="Gang D.R."/>
            <person name="Wen J."/>
            <person name="Li J."/>
        </authorList>
    </citation>
    <scope>NUCLEOTIDE SEQUENCE</scope>
    <source>
        <strain evidence="22">Dzin_1.0</strain>
    </source>
</reference>
<dbReference type="FunFam" id="2.70.150.10:FF:000023">
    <property type="entry name" value="Phospholipid-transporting ATPase"/>
    <property type="match status" value="1"/>
</dbReference>
<feature type="binding site" evidence="15">
    <location>
        <position position="851"/>
    </location>
    <ligand>
        <name>ATP</name>
        <dbReference type="ChEBI" id="CHEBI:30616"/>
    </ligand>
</feature>
<evidence type="ECO:0000256" key="2">
    <source>
        <dbReference type="ARBA" id="ARBA00004308"/>
    </source>
</evidence>
<dbReference type="InterPro" id="IPR036412">
    <property type="entry name" value="HAD-like_sf"/>
</dbReference>
<accession>A0A9D5HCX0</accession>
<evidence type="ECO:0000256" key="16">
    <source>
        <dbReference type="PIRSR" id="PIRSR606539-3"/>
    </source>
</evidence>
<organism evidence="22 23">
    <name type="scientific">Dioscorea zingiberensis</name>
    <dbReference type="NCBI Taxonomy" id="325984"/>
    <lineage>
        <taxon>Eukaryota</taxon>
        <taxon>Viridiplantae</taxon>
        <taxon>Streptophyta</taxon>
        <taxon>Embryophyta</taxon>
        <taxon>Tracheophyta</taxon>
        <taxon>Spermatophyta</taxon>
        <taxon>Magnoliopsida</taxon>
        <taxon>Liliopsida</taxon>
        <taxon>Dioscoreales</taxon>
        <taxon>Dioscoreaceae</taxon>
        <taxon>Dioscorea</taxon>
    </lineage>
</organism>
<evidence type="ECO:0000256" key="10">
    <source>
        <dbReference type="ARBA" id="ARBA00022989"/>
    </source>
</evidence>
<protein>
    <recommendedName>
        <fullName evidence="17">Phospholipid-transporting ATPase</fullName>
        <ecNumber evidence="17">7.6.2.1</ecNumber>
    </recommendedName>
</protein>
<dbReference type="FunFam" id="3.40.50.1000:FF:000014">
    <property type="entry name" value="Phospholipid-transporting ATPase"/>
    <property type="match status" value="1"/>
</dbReference>
<feature type="binding site" evidence="15">
    <location>
        <position position="413"/>
    </location>
    <ligand>
        <name>ATP</name>
        <dbReference type="ChEBI" id="CHEBI:30616"/>
    </ligand>
</feature>
<dbReference type="GO" id="GO:0016887">
    <property type="term" value="F:ATP hydrolysis activity"/>
    <property type="evidence" value="ECO:0007669"/>
    <property type="project" value="InterPro"/>
</dbReference>
<feature type="binding site" evidence="15">
    <location>
        <position position="412"/>
    </location>
    <ligand>
        <name>ATP</name>
        <dbReference type="ChEBI" id="CHEBI:30616"/>
    </ligand>
</feature>
<feature type="binding site" evidence="15">
    <location>
        <position position="414"/>
    </location>
    <ligand>
        <name>ATP</name>
        <dbReference type="ChEBI" id="CHEBI:30616"/>
    </ligand>
</feature>
<dbReference type="FunFam" id="3.40.1110.10:FF:000042">
    <property type="entry name" value="Phospholipid-transporting ATPase"/>
    <property type="match status" value="1"/>
</dbReference>
<dbReference type="GO" id="GO:0045332">
    <property type="term" value="P:phospholipid translocation"/>
    <property type="evidence" value="ECO:0007669"/>
    <property type="project" value="TreeGrafter"/>
</dbReference>
<feature type="binding site" evidence="16">
    <location>
        <position position="847"/>
    </location>
    <ligand>
        <name>Mg(2+)</name>
        <dbReference type="ChEBI" id="CHEBI:18420"/>
    </ligand>
</feature>
<keyword evidence="4 17" id="KW-0812">Transmembrane</keyword>
<feature type="transmembrane region" description="Helical" evidence="17">
    <location>
        <begin position="990"/>
        <end position="1011"/>
    </location>
</feature>
<feature type="binding site" evidence="15">
    <location>
        <position position="850"/>
    </location>
    <ligand>
        <name>ATP</name>
        <dbReference type="ChEBI" id="CHEBI:30616"/>
    </ligand>
</feature>
<keyword evidence="6 15" id="KW-0547">Nucleotide-binding</keyword>
<feature type="binding site" evidence="15">
    <location>
        <position position="527"/>
    </location>
    <ligand>
        <name>ATP</name>
        <dbReference type="ChEBI" id="CHEBI:30616"/>
    </ligand>
</feature>
<dbReference type="InterPro" id="IPR023298">
    <property type="entry name" value="ATPase_P-typ_TM_dom_sf"/>
</dbReference>
<comment type="catalytic activity">
    <reaction evidence="12 17">
        <text>ATP + H2O + phospholipidSide 1 = ADP + phosphate + phospholipidSide 2.</text>
        <dbReference type="EC" id="7.6.2.1"/>
    </reaction>
</comment>
<dbReference type="EMBL" id="JAGGNH010000005">
    <property type="protein sequence ID" value="KAJ0971700.1"/>
    <property type="molecule type" value="Genomic_DNA"/>
</dbReference>
<dbReference type="Gene3D" id="3.40.1110.10">
    <property type="entry name" value="Calcium-transporting ATPase, cytoplasmic domain N"/>
    <property type="match status" value="1"/>
</dbReference>
<feature type="binding site" evidence="16">
    <location>
        <position position="851"/>
    </location>
    <ligand>
        <name>Mg(2+)</name>
        <dbReference type="ChEBI" id="CHEBI:18420"/>
    </ligand>
</feature>
<evidence type="ECO:0000256" key="1">
    <source>
        <dbReference type="ARBA" id="ARBA00004141"/>
    </source>
</evidence>
<feature type="transmembrane region" description="Helical" evidence="17">
    <location>
        <begin position="1051"/>
        <end position="1071"/>
    </location>
</feature>
<evidence type="ECO:0000259" key="19">
    <source>
        <dbReference type="Pfam" id="PF00122"/>
    </source>
</evidence>
<feature type="binding site" evidence="16">
    <location>
        <position position="414"/>
    </location>
    <ligand>
        <name>Mg(2+)</name>
        <dbReference type="ChEBI" id="CHEBI:18420"/>
    </ligand>
</feature>
<evidence type="ECO:0000256" key="12">
    <source>
        <dbReference type="ARBA" id="ARBA00034036"/>
    </source>
</evidence>
<evidence type="ECO:0000256" key="15">
    <source>
        <dbReference type="PIRSR" id="PIRSR606539-2"/>
    </source>
</evidence>
<dbReference type="AlphaFoldDB" id="A0A9D5HCX0"/>
<gene>
    <name evidence="22" type="ORF">J5N97_019659</name>
</gene>
<feature type="transmembrane region" description="Helical" evidence="17">
    <location>
        <begin position="341"/>
        <end position="364"/>
    </location>
</feature>
<dbReference type="SUPFAM" id="SSF81660">
    <property type="entry name" value="Metal cation-transporting ATPase, ATP-binding domain N"/>
    <property type="match status" value="1"/>
</dbReference>
<feature type="binding site" evidence="15">
    <location>
        <position position="821"/>
    </location>
    <ligand>
        <name>ATP</name>
        <dbReference type="ChEBI" id="CHEBI:30616"/>
    </ligand>
</feature>
<dbReference type="InterPro" id="IPR018303">
    <property type="entry name" value="ATPase_P-typ_P_site"/>
</dbReference>
<dbReference type="InterPro" id="IPR023214">
    <property type="entry name" value="HAD_sf"/>
</dbReference>
<dbReference type="Pfam" id="PF16209">
    <property type="entry name" value="PhoLip_ATPase_N"/>
    <property type="match status" value="1"/>
</dbReference>
<dbReference type="GO" id="GO:0140326">
    <property type="term" value="F:ATPase-coupled intramembrane lipid transporter activity"/>
    <property type="evidence" value="ECO:0007669"/>
    <property type="project" value="UniProtKB-EC"/>
</dbReference>
<evidence type="ECO:0000256" key="18">
    <source>
        <dbReference type="SAM" id="MobiDB-lite"/>
    </source>
</evidence>
<dbReference type="InterPro" id="IPR032631">
    <property type="entry name" value="P-type_ATPase_N"/>
</dbReference>
<dbReference type="GO" id="GO:1901703">
    <property type="term" value="P:protein localization involved in auxin polar transport"/>
    <property type="evidence" value="ECO:0007669"/>
    <property type="project" value="UniProtKB-ARBA"/>
</dbReference>
<comment type="function">
    <text evidence="13">Involved in transport of phospholipids.</text>
</comment>
<feature type="active site" description="4-aspartylphosphate intermediate" evidence="14">
    <location>
        <position position="412"/>
    </location>
</feature>
<feature type="binding site" evidence="15">
    <location>
        <position position="631"/>
    </location>
    <ligand>
        <name>ATP</name>
        <dbReference type="ChEBI" id="CHEBI:30616"/>
    </ligand>
</feature>
<keyword evidence="23" id="KW-1185">Reference proteome</keyword>
<feature type="domain" description="P-type ATPase A" evidence="19">
    <location>
        <begin position="122"/>
        <end position="189"/>
    </location>
</feature>
<dbReference type="SUPFAM" id="SSF56784">
    <property type="entry name" value="HAD-like"/>
    <property type="match status" value="1"/>
</dbReference>
<dbReference type="GO" id="GO:0005886">
    <property type="term" value="C:plasma membrane"/>
    <property type="evidence" value="ECO:0007669"/>
    <property type="project" value="TreeGrafter"/>
</dbReference>
<dbReference type="SFLD" id="SFLDF00027">
    <property type="entry name" value="p-type_atpase"/>
    <property type="match status" value="1"/>
</dbReference>
<evidence type="ECO:0000256" key="9">
    <source>
        <dbReference type="ARBA" id="ARBA00022967"/>
    </source>
</evidence>
<dbReference type="NCBIfam" id="TIGR01494">
    <property type="entry name" value="ATPase_P-type"/>
    <property type="match status" value="2"/>
</dbReference>
<evidence type="ECO:0000256" key="4">
    <source>
        <dbReference type="ARBA" id="ARBA00022692"/>
    </source>
</evidence>
<feature type="binding site" evidence="15">
    <location>
        <position position="597"/>
    </location>
    <ligand>
        <name>ATP</name>
        <dbReference type="ChEBI" id="CHEBI:30616"/>
    </ligand>
</feature>
<evidence type="ECO:0000256" key="8">
    <source>
        <dbReference type="ARBA" id="ARBA00022842"/>
    </source>
</evidence>
<dbReference type="PANTHER" id="PTHR24092">
    <property type="entry name" value="PROBABLE PHOSPHOLIPID-TRANSPORTING ATPASE"/>
    <property type="match status" value="1"/>
</dbReference>
<dbReference type="GO" id="GO:0000287">
    <property type="term" value="F:magnesium ion binding"/>
    <property type="evidence" value="ECO:0007669"/>
    <property type="project" value="UniProtKB-UniRule"/>
</dbReference>
<name>A0A9D5HCX0_9LILI</name>
<feature type="binding site" evidence="15">
    <location>
        <position position="827"/>
    </location>
    <ligand>
        <name>ATP</name>
        <dbReference type="ChEBI" id="CHEBI:30616"/>
    </ligand>
</feature>
<feature type="binding site" evidence="15">
    <location>
        <position position="713"/>
    </location>
    <ligand>
        <name>ATP</name>
        <dbReference type="ChEBI" id="CHEBI:30616"/>
    </ligand>
</feature>
<dbReference type="SFLD" id="SFLDS00003">
    <property type="entry name" value="Haloacid_Dehalogenase"/>
    <property type="match status" value="1"/>
</dbReference>
<comment type="subcellular location">
    <subcellularLocation>
        <location evidence="2">Endomembrane system</location>
    </subcellularLocation>
    <subcellularLocation>
        <location evidence="1 17">Membrane</location>
        <topology evidence="1 17">Multi-pass membrane protein</topology>
    </subcellularLocation>
</comment>
<comment type="caution">
    <text evidence="22">The sequence shown here is derived from an EMBL/GenBank/DDBJ whole genome shotgun (WGS) entry which is preliminary data.</text>
</comment>
<feature type="transmembrane region" description="Helical" evidence="17">
    <location>
        <begin position="288"/>
        <end position="309"/>
    </location>
</feature>
<feature type="domain" description="P-type ATPase C-terminal" evidence="21">
    <location>
        <begin position="873"/>
        <end position="1077"/>
    </location>
</feature>
<sequence>MLGYLRRQPGSSDRETTSGAGYSRVVQCNEPEIQAVGRPLYPPNVVSTTKYTIANFLPKSLFEQFRRVANLFFLVVACVSFSPLAPYRAVSILLPLVVVVGATMAKEAVEDWRRKKQDIEVNNRKVKVYDGSHAFEETEWKKLRVGDIVKVEKDEFFPADLVLLSSSHDDGICYVETMNLDGETNLKTKQCLQVTSTLRSDHSFRTFKALIKCEDPNENLYSFVGTMHHEGTQYPLSPQQILLRDSKLRNTQHIYGLVIFTGHDTKVMQNAMDPPSKRSKIERRMDKIIYVLFTSLVLLSSTGSIYFGIQTKQDSGDGTSMRWYLRPDKASVLFDPERASLAAFCHFLTGLMLFGCLIPISLYISIEIVKVLQSTFINHDQEMYCEESDKPARARTSNLNEELGQVNTILSDKTGTLTCNSMEFIKCSIAGVAYGSGLTAVELGLGGMKNYSTFELEDPSHCPAASNRSVKGFNLRDDRLMNGHWVNEPSSDFIQKFFRILAICHTVIPVMSNKSSEISYEAESPDEAAFVVAARELGFEFYERTQTSISLHEFDPKVGTNVDRSYTLLNVLHFSSARKRMSVIIRDEEEQLLLFCKGADSAIFEKLADGGRMFELETKRHIDEYSEAGLRTLAVAYCKLSEEEYKTWHAEYLMASNAVTADHDEMIDAVADKIEKDFILLGATAVEDKLQKGVPECINKLAQAGISIWVLTGDKLETAVKIGYACNLLRKGMMQIVITLDTPDINALEKQGNRDALEKASYESITRQLNEAHSQLIASKASSIVFALIIDGKSLAFALSRTLENLFLDLAIRCASVICCRTSPKQKAMVTRLVKCSTRKTTLAIGDGANDVGMLQEADIGVGISGVEGMQAVMASDFAIAQFRFLERLLLVHGHWCYRRIAAMICYFFYKNITFGFTLFCFEAHASFSGQPAYNDWYIAFYNVVFTSLPVIALGVFDKDVSSRLCLKFPLLHQDGVQNIFFSWARITRWMFNGICSSIIIYFLSSNSILIQAFRQDGRPAGLAELGVTMYTCVVCTVNLQIALYLSYFTWIQHLVIWGSILFWFIFLFYLQSSQLFCPIFSTQH</sequence>
<dbReference type="SUPFAM" id="SSF81665">
    <property type="entry name" value="Calcium ATPase, transmembrane domain M"/>
    <property type="match status" value="1"/>
</dbReference>
<evidence type="ECO:0000259" key="21">
    <source>
        <dbReference type="Pfam" id="PF16212"/>
    </source>
</evidence>
<evidence type="ECO:0000256" key="13">
    <source>
        <dbReference type="ARBA" id="ARBA00054150"/>
    </source>
</evidence>
<feature type="domain" description="P-type ATPase N-terminal" evidence="20">
    <location>
        <begin position="26"/>
        <end position="90"/>
    </location>
</feature>
<comment type="similarity">
    <text evidence="3 17">Belongs to the cation transport ATPase (P-type) (TC 3.A.3) family. Type IV subfamily.</text>
</comment>
<keyword evidence="10 17" id="KW-1133">Transmembrane helix</keyword>
<evidence type="ECO:0000256" key="14">
    <source>
        <dbReference type="PIRSR" id="PIRSR606539-1"/>
    </source>
</evidence>
<dbReference type="Pfam" id="PF13246">
    <property type="entry name" value="Cation_ATPase"/>
    <property type="match status" value="1"/>
</dbReference>
<evidence type="ECO:0000313" key="23">
    <source>
        <dbReference type="Proteomes" id="UP001085076"/>
    </source>
</evidence>
<evidence type="ECO:0000256" key="7">
    <source>
        <dbReference type="ARBA" id="ARBA00022840"/>
    </source>
</evidence>
<dbReference type="CDD" id="cd02073">
    <property type="entry name" value="P-type_ATPase_APLT_Dnf-like"/>
    <property type="match status" value="1"/>
</dbReference>
<keyword evidence="9 17" id="KW-1278">Translocase</keyword>
<dbReference type="EC" id="7.6.2.1" evidence="17"/>
<dbReference type="InterPro" id="IPR044492">
    <property type="entry name" value="P_typ_ATPase_HD_dom"/>
</dbReference>
<dbReference type="Pfam" id="PF16212">
    <property type="entry name" value="PhoLip_ATPase_C"/>
    <property type="match status" value="1"/>
</dbReference>
<dbReference type="GO" id="GO:0005524">
    <property type="term" value="F:ATP binding"/>
    <property type="evidence" value="ECO:0007669"/>
    <property type="project" value="UniProtKB-UniRule"/>
</dbReference>
<feature type="transmembrane region" description="Helical" evidence="17">
    <location>
        <begin position="68"/>
        <end position="86"/>
    </location>
</feature>
<keyword evidence="7 15" id="KW-0067">ATP-binding</keyword>
<proteinExistence type="inferred from homology"/>
<keyword evidence="8 16" id="KW-0460">Magnesium</keyword>
<dbReference type="InterPro" id="IPR008250">
    <property type="entry name" value="ATPase_P-typ_transduc_dom_A_sf"/>
</dbReference>
<feature type="transmembrane region" description="Helical" evidence="17">
    <location>
        <begin position="1023"/>
        <end position="1045"/>
    </location>
</feature>
<dbReference type="PRINTS" id="PR00119">
    <property type="entry name" value="CATATPASE"/>
</dbReference>
<keyword evidence="5 16" id="KW-0479">Metal-binding</keyword>
<feature type="transmembrane region" description="Helical" evidence="17">
    <location>
        <begin position="937"/>
        <end position="957"/>
    </location>
</feature>
<reference evidence="22" key="1">
    <citation type="submission" date="2021-03" db="EMBL/GenBank/DDBJ databases">
        <authorList>
            <person name="Li Z."/>
            <person name="Yang C."/>
        </authorList>
    </citation>
    <scope>NUCLEOTIDE SEQUENCE</scope>
    <source>
        <strain evidence="22">Dzin_1.0</strain>
        <tissue evidence="22">Leaf</tissue>
    </source>
</reference>